<dbReference type="Gene3D" id="3.90.1110.10">
    <property type="entry name" value="RNA polymerase Rpb2, domain 2"/>
    <property type="match status" value="1"/>
</dbReference>
<feature type="domain" description="DNA-directed RNA polymerase subunit 2 hybrid-binding" evidence="10">
    <location>
        <begin position="711"/>
        <end position="1078"/>
    </location>
</feature>
<dbReference type="AlphaFoldDB" id="A0A5E8CLK6"/>
<dbReference type="Gene3D" id="3.90.1800.10">
    <property type="entry name" value="RNA polymerase alpha subunit dimerisation domain"/>
    <property type="match status" value="1"/>
</dbReference>
<evidence type="ECO:0000259" key="10">
    <source>
        <dbReference type="Pfam" id="PF00562"/>
    </source>
</evidence>
<dbReference type="Gene3D" id="2.40.270.10">
    <property type="entry name" value="DNA-directed RNA polymerase, subunit 2, domain 6"/>
    <property type="match status" value="1"/>
</dbReference>
<evidence type="ECO:0000256" key="7">
    <source>
        <dbReference type="ARBA" id="ARBA00022833"/>
    </source>
</evidence>
<dbReference type="Pfam" id="PF04565">
    <property type="entry name" value="RNA_pol_Rpb2_3"/>
    <property type="match status" value="1"/>
</dbReference>
<accession>A0A5E8CLK6</accession>
<feature type="domain" description="RNA polymerase Rpb2" evidence="16">
    <location>
        <begin position="640"/>
        <end position="704"/>
    </location>
</feature>
<feature type="domain" description="RNA polymerase Rpb2" evidence="15">
    <location>
        <begin position="549"/>
        <end position="609"/>
    </location>
</feature>
<evidence type="ECO:0000256" key="1">
    <source>
        <dbReference type="ARBA" id="ARBA00006835"/>
    </source>
</evidence>
<gene>
    <name evidence="17" type="ORF">CPAV1605_710</name>
</gene>
<evidence type="ECO:0000256" key="8">
    <source>
        <dbReference type="ARBA" id="ARBA00023163"/>
    </source>
</evidence>
<evidence type="ECO:0000256" key="2">
    <source>
        <dbReference type="ARBA" id="ARBA00012418"/>
    </source>
</evidence>
<dbReference type="GO" id="GO:0032549">
    <property type="term" value="F:ribonucleoside binding"/>
    <property type="evidence" value="ECO:0007669"/>
    <property type="project" value="InterPro"/>
</dbReference>
<evidence type="ECO:0000256" key="6">
    <source>
        <dbReference type="ARBA" id="ARBA00022723"/>
    </source>
</evidence>
<keyword evidence="3" id="KW-0240">DNA-directed RNA polymerase</keyword>
<evidence type="ECO:0000256" key="9">
    <source>
        <dbReference type="SAM" id="MobiDB-lite"/>
    </source>
</evidence>
<dbReference type="Pfam" id="PF04563">
    <property type="entry name" value="RNA_pol_Rpb2_1"/>
    <property type="match status" value="1"/>
</dbReference>
<dbReference type="Gene3D" id="3.90.1100.10">
    <property type="match status" value="1"/>
</dbReference>
<dbReference type="InterPro" id="IPR037033">
    <property type="entry name" value="DNA-dir_RNAP_su2_hyb_sf"/>
</dbReference>
<keyword evidence="7" id="KW-0862">Zinc</keyword>
<evidence type="ECO:0000256" key="5">
    <source>
        <dbReference type="ARBA" id="ARBA00022695"/>
    </source>
</evidence>
<dbReference type="InterPro" id="IPR007121">
    <property type="entry name" value="RNA_pol_bsu_CS"/>
</dbReference>
<dbReference type="PROSITE" id="PS01166">
    <property type="entry name" value="RNA_POL_BETA"/>
    <property type="match status" value="1"/>
</dbReference>
<evidence type="ECO:0000256" key="4">
    <source>
        <dbReference type="ARBA" id="ARBA00022679"/>
    </source>
</evidence>
<dbReference type="InterPro" id="IPR037034">
    <property type="entry name" value="RNA_pol_Rpb2_2_sf"/>
</dbReference>
<dbReference type="GO" id="GO:0000428">
    <property type="term" value="C:DNA-directed RNA polymerase complex"/>
    <property type="evidence" value="ECO:0007669"/>
    <property type="project" value="UniProtKB-KW"/>
</dbReference>
<evidence type="ECO:0000259" key="13">
    <source>
        <dbReference type="Pfam" id="PF04563"/>
    </source>
</evidence>
<feature type="region of interest" description="Disordered" evidence="9">
    <location>
        <begin position="1056"/>
        <end position="1079"/>
    </location>
</feature>
<dbReference type="Pfam" id="PF04561">
    <property type="entry name" value="RNA_pol_Rpb2_2"/>
    <property type="match status" value="1"/>
</dbReference>
<sequence length="1181" mass="134778">MATKNLDIKPLQDLYFKMPQVLFRHQFDSFHQFIDEIIYNELKDGENVFYESVGSEHIYRYGFIFNNIALKPPMFENEDEIMYPHDARKKHMNYASKLVASVKQYQKIVNIMTGEEKTKIIGNEEHEVPIGKIFIMVKSKYCATKIKKEPVDRECNYDPGGYFIVNGNEKVVMSVEKMVDNKILVFTKKDNTFENNIMYMCQVNSKSTDLNGNIQICNLKMRKDNSIILNMSQLTDIPLFIILRALGVESDSDIVDWITYTKDTIKMTNVIRESLTRALDADGQGIRAQNDALDYLSTKLKRQRKYTETDTEAKNIQKRMYLLKILKRDLLPHLGEDLIKKAYYICLMAHKLLNCFLKISDVDDRDAYDNKRIETPGVLLGQLFKQNFRKMLNECSKFFRKKNNSDVNPINVISQIKPTIIEQGIKSALATGTWGISKNKKGVAQSLQRLTYLQTMSYLRRVVAPSLDVASSGVTSIRHVNNIQFGFLCPIQTPEGGKIGLVKSLAMMSSITLAKNSQIDIASDIINNSGLMENLGDISPIDMDSYVKVFINGNWLGVTKKAVDLYKLIKLKKMKNDIDKTTSITLDYFGKNLNIYTDAGRMYRPLLKVDNNNLAVTQEIINDIKMSTQKTGMERMKWNDVLIKYPSIIDYVDIESTKDAMISMYHQDLVINNENMSRKINYDQQANRYGDTTFVRYTHAEFHPQMMLGIIAGNIPFSNHNQAVKNIVNFSQAKQAKGIYSTNYKDRMDISYILWNTQRPIVTTQAMKYNHTWELPSGENAIVAIMSYTGYNQEDSLIFNQSAIDRGLFRSESLKKYHSTINKNPSTSQDDIFLKPDRNKVVGMKNANYEKLNAKGYLEEETIISDGDVIIGKVSPIQPTGNNNKVYKDNSEIFKSNVDGVIDRIHTNIYNSEGYEMYNVRVRMERVPVIGDKFSSRHGQKGTIGIVLPQKDMPMTEEGIIPDIIINPNAIPSRMTIAQLIECISGKVGSLSGTYIDGTPFNNYDVRQLPEMLKKEGFDSLGLETMYCGMTGRKIKSKIFIGPTYYTRLKHLVDDKVHSRSRGPRQSLTRQPPEGRARDGGLKIGEMEKDAMVGHGLGQFLKERMMETSDIYTTYVCDNCGMFAQKMMNKDVHYCPAPECRNASISKINLPYAFKLFIQELMAINVAPRISTSKTIYSEAI</sequence>
<dbReference type="Gene3D" id="2.40.50.150">
    <property type="match status" value="1"/>
</dbReference>
<dbReference type="CDD" id="cd00653">
    <property type="entry name" value="RNA_pol_B_RPB2"/>
    <property type="match status" value="1"/>
</dbReference>
<feature type="domain" description="RNA polymerase Rpb2" evidence="11">
    <location>
        <begin position="1080"/>
        <end position="1172"/>
    </location>
</feature>
<dbReference type="GO" id="GO:0006351">
    <property type="term" value="P:DNA-templated transcription"/>
    <property type="evidence" value="ECO:0007669"/>
    <property type="project" value="InterPro"/>
</dbReference>
<dbReference type="GO" id="GO:0003677">
    <property type="term" value="F:DNA binding"/>
    <property type="evidence" value="ECO:0007669"/>
    <property type="project" value="InterPro"/>
</dbReference>
<protein>
    <recommendedName>
        <fullName evidence="2">DNA-directed RNA polymerase</fullName>
        <ecNumber evidence="2">2.7.7.6</ecNumber>
    </recommendedName>
</protein>
<dbReference type="GO" id="GO:0003899">
    <property type="term" value="F:DNA-directed RNA polymerase activity"/>
    <property type="evidence" value="ECO:0007669"/>
    <property type="project" value="UniProtKB-EC"/>
</dbReference>
<dbReference type="InterPro" id="IPR007645">
    <property type="entry name" value="RNA_pol_Rpb2_3"/>
</dbReference>
<comment type="similarity">
    <text evidence="1">Belongs to the RNA polymerase beta chain family.</text>
</comment>
<evidence type="ECO:0000313" key="17">
    <source>
        <dbReference type="EMBL" id="VVU94985.1"/>
    </source>
</evidence>
<name>A0A5E8CLK6_9ZZZZ</name>
<keyword evidence="8" id="KW-0804">Transcription</keyword>
<dbReference type="InterPro" id="IPR014724">
    <property type="entry name" value="RNA_pol_RPB2_OB-fold"/>
</dbReference>
<keyword evidence="5" id="KW-0548">Nucleotidyltransferase</keyword>
<dbReference type="GO" id="GO:0046872">
    <property type="term" value="F:metal ion binding"/>
    <property type="evidence" value="ECO:0007669"/>
    <property type="project" value="UniProtKB-KW"/>
</dbReference>
<feature type="domain" description="RNA polymerase beta subunit protrusion" evidence="13">
    <location>
        <begin position="22"/>
        <end position="406"/>
    </location>
</feature>
<feature type="domain" description="RNA polymerase Rpb2" evidence="14">
    <location>
        <begin position="445"/>
        <end position="511"/>
    </location>
</feature>
<dbReference type="Pfam" id="PF04567">
    <property type="entry name" value="RNA_pol_Rpb2_5"/>
    <property type="match status" value="1"/>
</dbReference>
<evidence type="ECO:0000259" key="11">
    <source>
        <dbReference type="Pfam" id="PF04560"/>
    </source>
</evidence>
<dbReference type="InterPro" id="IPR007646">
    <property type="entry name" value="RNA_pol_Rpb2_4"/>
</dbReference>
<dbReference type="EC" id="2.7.7.6" evidence="2"/>
<evidence type="ECO:0000259" key="12">
    <source>
        <dbReference type="Pfam" id="PF04561"/>
    </source>
</evidence>
<organism evidence="17">
    <name type="scientific">seawater metagenome</name>
    <dbReference type="NCBI Taxonomy" id="1561972"/>
    <lineage>
        <taxon>unclassified sequences</taxon>
        <taxon>metagenomes</taxon>
        <taxon>ecological metagenomes</taxon>
    </lineage>
</organism>
<dbReference type="Pfam" id="PF00562">
    <property type="entry name" value="RNA_pol_Rpb2_6"/>
    <property type="match status" value="1"/>
</dbReference>
<dbReference type="EMBL" id="CABVLZ010000003">
    <property type="protein sequence ID" value="VVU94985.1"/>
    <property type="molecule type" value="Genomic_DNA"/>
</dbReference>
<dbReference type="Pfam" id="PF04560">
    <property type="entry name" value="RNA_pol_Rpb2_7"/>
    <property type="match status" value="1"/>
</dbReference>
<keyword evidence="4" id="KW-0808">Transferase</keyword>
<dbReference type="InterPro" id="IPR007644">
    <property type="entry name" value="RNA_pol_bsu_protrusion"/>
</dbReference>
<dbReference type="InterPro" id="IPR007641">
    <property type="entry name" value="RNA_pol_Rpb2_7"/>
</dbReference>
<dbReference type="InterPro" id="IPR007120">
    <property type="entry name" value="DNA-dir_RNAP_su2_dom"/>
</dbReference>
<evidence type="ECO:0000259" key="16">
    <source>
        <dbReference type="Pfam" id="PF04567"/>
    </source>
</evidence>
<dbReference type="SUPFAM" id="SSF64484">
    <property type="entry name" value="beta and beta-prime subunits of DNA dependent RNA-polymerase"/>
    <property type="match status" value="1"/>
</dbReference>
<dbReference type="InterPro" id="IPR007642">
    <property type="entry name" value="RNA_pol_Rpb2_2"/>
</dbReference>
<dbReference type="Pfam" id="PF04566">
    <property type="entry name" value="RNA_pol_Rpb2_4"/>
    <property type="match status" value="1"/>
</dbReference>
<reference evidence="17" key="1">
    <citation type="submission" date="2019-09" db="EMBL/GenBank/DDBJ databases">
        <authorList>
            <person name="Needham M D."/>
        </authorList>
    </citation>
    <scope>NUCLEOTIDE SEQUENCE</scope>
</reference>
<dbReference type="InterPro" id="IPR007647">
    <property type="entry name" value="RNA_pol_Rpb2_5"/>
</dbReference>
<proteinExistence type="inferred from homology"/>
<keyword evidence="6" id="KW-0479">Metal-binding</keyword>
<evidence type="ECO:0000259" key="15">
    <source>
        <dbReference type="Pfam" id="PF04566"/>
    </source>
</evidence>
<dbReference type="InterPro" id="IPR015712">
    <property type="entry name" value="DNA-dir_RNA_pol_su2"/>
</dbReference>
<evidence type="ECO:0000256" key="3">
    <source>
        <dbReference type="ARBA" id="ARBA00022478"/>
    </source>
</evidence>
<dbReference type="Gene3D" id="3.90.1070.20">
    <property type="match status" value="1"/>
</dbReference>
<feature type="domain" description="RNA polymerase Rpb2" evidence="12">
    <location>
        <begin position="181"/>
        <end position="374"/>
    </location>
</feature>
<dbReference type="PANTHER" id="PTHR20856">
    <property type="entry name" value="DNA-DIRECTED RNA POLYMERASE I SUBUNIT 2"/>
    <property type="match status" value="1"/>
</dbReference>
<evidence type="ECO:0000259" key="14">
    <source>
        <dbReference type="Pfam" id="PF04565"/>
    </source>
</evidence>